<dbReference type="Proteomes" id="UP000218731">
    <property type="component" value="Plasmid pKF715C"/>
</dbReference>
<organism evidence="1 2">
    <name type="scientific">Pseudomonas putida</name>
    <name type="common">Arthrobacter siderocapsulatus</name>
    <dbReference type="NCBI Taxonomy" id="303"/>
    <lineage>
        <taxon>Bacteria</taxon>
        <taxon>Pseudomonadati</taxon>
        <taxon>Pseudomonadota</taxon>
        <taxon>Gammaproteobacteria</taxon>
        <taxon>Pseudomonadales</taxon>
        <taxon>Pseudomonadaceae</taxon>
        <taxon>Pseudomonas</taxon>
    </lineage>
</organism>
<evidence type="ECO:0000313" key="2">
    <source>
        <dbReference type="Proteomes" id="UP000218731"/>
    </source>
</evidence>
<dbReference type="EMBL" id="AP015032">
    <property type="protein sequence ID" value="BAW27458.1"/>
    <property type="molecule type" value="Genomic_DNA"/>
</dbReference>
<proteinExistence type="predicted"/>
<keyword evidence="1" id="KW-0614">Plasmid</keyword>
<protein>
    <submittedName>
        <fullName evidence="1">Autotransporter-associated beta strand</fullName>
    </submittedName>
</protein>
<sequence length="111" mass="11728">MQHKGDLIVTGRHETSGQVTGTTYVKAGGLLIANDQLAGGLIIEPGGKAVVSGQVCRNIVNHGELEITSQIVGKIIGNMPTNPLRPQQVVGNDLEVPFRGKTISWSSTEQV</sequence>
<evidence type="ECO:0000313" key="1">
    <source>
        <dbReference type="EMBL" id="BAW27458.1"/>
    </source>
</evidence>
<geneLocation type="plasmid" evidence="2">
    <name>pkf715c dna</name>
</geneLocation>
<reference evidence="1 2" key="1">
    <citation type="submission" date="2015-11" db="EMBL/GenBank/DDBJ databases">
        <title>Complete genome sequencing of a biphenyl-degrading bacterium, Pseudomonas putida KF715 (=NBRC110667).</title>
        <authorList>
            <person name="Suenaga H."/>
            <person name="Fujihara N."/>
            <person name="Watanabe T."/>
            <person name="Hirose J."/>
            <person name="Kimura N."/>
            <person name="Yamazoe A."/>
            <person name="Hosoyama A."/>
            <person name="Shimodaira J."/>
            <person name="Furukawa K."/>
        </authorList>
    </citation>
    <scope>NUCLEOTIDE SEQUENCE [LARGE SCALE GENOMIC DNA]</scope>
    <source>
        <strain evidence="1 2">KF715</strain>
        <plasmid evidence="2">Plasmid pkf715c dna</plasmid>
    </source>
</reference>
<gene>
    <name evidence="1" type="ORF">KF715C_pC250</name>
</gene>
<name>A0A1L7NPR1_PSEPU</name>
<dbReference type="AlphaFoldDB" id="A0A1L7NPR1"/>
<accession>A0A1L7NPR1</accession>
<dbReference type="RefSeq" id="WP_096427190.1">
    <property type="nucleotide sequence ID" value="NZ_AP015032.1"/>
</dbReference>